<dbReference type="Proteomes" id="UP001302812">
    <property type="component" value="Unassembled WGS sequence"/>
</dbReference>
<keyword evidence="3 6" id="KW-1133">Transmembrane helix</keyword>
<name>A0AAN6YT95_9PEZI</name>
<dbReference type="EMBL" id="MU853342">
    <property type="protein sequence ID" value="KAK4112509.1"/>
    <property type="molecule type" value="Genomic_DNA"/>
</dbReference>
<protein>
    <recommendedName>
        <fullName evidence="9">Ankyrin repeat protein</fullName>
    </recommendedName>
</protein>
<dbReference type="InterPro" id="IPR050829">
    <property type="entry name" value="CorA_MIT"/>
</dbReference>
<dbReference type="GO" id="GO:0046873">
    <property type="term" value="F:metal ion transmembrane transporter activity"/>
    <property type="evidence" value="ECO:0007669"/>
    <property type="project" value="InterPro"/>
</dbReference>
<feature type="transmembrane region" description="Helical" evidence="6">
    <location>
        <begin position="784"/>
        <end position="805"/>
    </location>
</feature>
<evidence type="ECO:0000256" key="2">
    <source>
        <dbReference type="ARBA" id="ARBA00022692"/>
    </source>
</evidence>
<keyword evidence="4 6" id="KW-0472">Membrane</keyword>
<dbReference type="SUPFAM" id="SSF144083">
    <property type="entry name" value="Magnesium transport protein CorA, transmembrane region"/>
    <property type="match status" value="1"/>
</dbReference>
<evidence type="ECO:0000313" key="7">
    <source>
        <dbReference type="EMBL" id="KAK4112509.1"/>
    </source>
</evidence>
<evidence type="ECO:0000256" key="6">
    <source>
        <dbReference type="SAM" id="Phobius"/>
    </source>
</evidence>
<accession>A0AAN6YT95</accession>
<organism evidence="7 8">
    <name type="scientific">Canariomyces notabilis</name>
    <dbReference type="NCBI Taxonomy" id="2074819"/>
    <lineage>
        <taxon>Eukaryota</taxon>
        <taxon>Fungi</taxon>
        <taxon>Dikarya</taxon>
        <taxon>Ascomycota</taxon>
        <taxon>Pezizomycotina</taxon>
        <taxon>Sordariomycetes</taxon>
        <taxon>Sordariomycetidae</taxon>
        <taxon>Sordariales</taxon>
        <taxon>Chaetomiaceae</taxon>
        <taxon>Canariomyces</taxon>
    </lineage>
</organism>
<keyword evidence="2 6" id="KW-0812">Transmembrane</keyword>
<comment type="caution">
    <text evidence="7">The sequence shown here is derived from an EMBL/GenBank/DDBJ whole genome shotgun (WGS) entry which is preliminary data.</text>
</comment>
<dbReference type="InterPro" id="IPR045863">
    <property type="entry name" value="CorA_TM1_TM2"/>
</dbReference>
<evidence type="ECO:0000256" key="4">
    <source>
        <dbReference type="ARBA" id="ARBA00023136"/>
    </source>
</evidence>
<dbReference type="PANTHER" id="PTHR47685">
    <property type="entry name" value="MAGNESIUM TRANSPORT PROTEIN CORA"/>
    <property type="match status" value="1"/>
</dbReference>
<feature type="transmembrane region" description="Helical" evidence="6">
    <location>
        <begin position="743"/>
        <end position="764"/>
    </location>
</feature>
<dbReference type="GO" id="GO:0016020">
    <property type="term" value="C:membrane"/>
    <property type="evidence" value="ECO:0007669"/>
    <property type="project" value="UniProtKB-SubCell"/>
</dbReference>
<gene>
    <name evidence="7" type="ORF">N656DRAFT_798296</name>
</gene>
<keyword evidence="8" id="KW-1185">Reference proteome</keyword>
<reference evidence="7" key="1">
    <citation type="journal article" date="2023" name="Mol. Phylogenet. Evol.">
        <title>Genome-scale phylogeny and comparative genomics of the fungal order Sordariales.</title>
        <authorList>
            <person name="Hensen N."/>
            <person name="Bonometti L."/>
            <person name="Westerberg I."/>
            <person name="Brannstrom I.O."/>
            <person name="Guillou S."/>
            <person name="Cros-Aarteil S."/>
            <person name="Calhoun S."/>
            <person name="Haridas S."/>
            <person name="Kuo A."/>
            <person name="Mondo S."/>
            <person name="Pangilinan J."/>
            <person name="Riley R."/>
            <person name="LaButti K."/>
            <person name="Andreopoulos B."/>
            <person name="Lipzen A."/>
            <person name="Chen C."/>
            <person name="Yan M."/>
            <person name="Daum C."/>
            <person name="Ng V."/>
            <person name="Clum A."/>
            <person name="Steindorff A."/>
            <person name="Ohm R.A."/>
            <person name="Martin F."/>
            <person name="Silar P."/>
            <person name="Natvig D.O."/>
            <person name="Lalanne C."/>
            <person name="Gautier V."/>
            <person name="Ament-Velasquez S.L."/>
            <person name="Kruys A."/>
            <person name="Hutchinson M.I."/>
            <person name="Powell A.J."/>
            <person name="Barry K."/>
            <person name="Miller A.N."/>
            <person name="Grigoriev I.V."/>
            <person name="Debuchy R."/>
            <person name="Gladieux P."/>
            <person name="Hiltunen Thoren M."/>
            <person name="Johannesson H."/>
        </authorList>
    </citation>
    <scope>NUCLEOTIDE SEQUENCE</scope>
    <source>
        <strain evidence="7">CBS 508.74</strain>
    </source>
</reference>
<comment type="subcellular location">
    <subcellularLocation>
        <location evidence="1">Membrane</location>
        <topology evidence="1">Multi-pass membrane protein</topology>
    </subcellularLocation>
</comment>
<evidence type="ECO:0000256" key="1">
    <source>
        <dbReference type="ARBA" id="ARBA00004141"/>
    </source>
</evidence>
<sequence length="894" mass="103781">MHPYIVEDQSADPVRHTDAWAAFLNARFAKRKELYENFSGREKEIIRKELRRIRYLREYFGGHRLSPSDRFPLVALLEQSHLDWREYATRRCMEELPRCEVEIARASGQQRQKLNRDRLIFKQVQQWPTEQYADIQRSVAPDIYIAGLDAVDDSVDDDPRKSDYGYNGWLMAFKKHQGGVTLNHPLCHGEFPHQKIAMQKLLYDKQNTPLRRSTDKTQLRYFHLQANNMRWVQDAIARYYGEDATEFDVLRSSHQNRFNQASVSRAQSNTERLLTRELWHGQERAGGDTRMPPHSRQIRPRCAVVPSPPWNTPGSLEGGGNQARPNDDTGDVQSSPRCRDLVLFMPYLHWEVEKRLVRMTNVIRKTRQAYDRESALERLNKRRGTWTSVVERAKAQARRTGTTSSDVGEWHEDSPSWQPQSPLGKYLWRASKLFQLIDEAADWRLISEHLYTQSPLHPRRTLEQYRCWTAEDTTQRDRQQVVYRVRRMRNDLEAIPRVVMVDQLWLWILDENTIITAFPRRWGRNKPDPSAVHRVIRDRLGVIEGSQISSIYTIALTIIDECSKIFFDRTKPDLRPEVVDMYGSAISNISEKKSEAYERFGRDVKRMNAQDPLQTAEELLRKSLSIKYEWSVLMEAQNVIDQLQIMQEIFTQQITVIGDFEKALRTSMSVEQWDEFRDAAEDASLLITEMKLRRDELSELESRQANTRGQLRELLDIKQQQSGIIEAKAAIRRADESVTQGRYIVVFTVVTIFFLPLSFLATLFGMNAQELNGSTMALSTQLMWMFVLSSIIIGASLAIAFSTWARTAVLSTFRGVFDFFSGRLQSRTVDTNQLHGASPQAIREFMISKQKEWSARDNTNGVATGSLPLYEDPAEKRMLTGLAHLWRQKPRAAV</sequence>
<evidence type="ECO:0008006" key="9">
    <source>
        <dbReference type="Google" id="ProtNLM"/>
    </source>
</evidence>
<dbReference type="Gene3D" id="1.20.58.340">
    <property type="entry name" value="Magnesium transport protein CorA, transmembrane region"/>
    <property type="match status" value="1"/>
</dbReference>
<feature type="region of interest" description="Disordered" evidence="5">
    <location>
        <begin position="283"/>
        <end position="335"/>
    </location>
</feature>
<evidence type="ECO:0000256" key="5">
    <source>
        <dbReference type="SAM" id="MobiDB-lite"/>
    </source>
</evidence>
<dbReference type="GeneID" id="89941870"/>
<dbReference type="Pfam" id="PF01544">
    <property type="entry name" value="CorA"/>
    <property type="match status" value="1"/>
</dbReference>
<evidence type="ECO:0000313" key="8">
    <source>
        <dbReference type="Proteomes" id="UP001302812"/>
    </source>
</evidence>
<proteinExistence type="predicted"/>
<reference evidence="7" key="2">
    <citation type="submission" date="2023-05" db="EMBL/GenBank/DDBJ databases">
        <authorList>
            <consortium name="Lawrence Berkeley National Laboratory"/>
            <person name="Steindorff A."/>
            <person name="Hensen N."/>
            <person name="Bonometti L."/>
            <person name="Westerberg I."/>
            <person name="Brannstrom I.O."/>
            <person name="Guillou S."/>
            <person name="Cros-Aarteil S."/>
            <person name="Calhoun S."/>
            <person name="Haridas S."/>
            <person name="Kuo A."/>
            <person name="Mondo S."/>
            <person name="Pangilinan J."/>
            <person name="Riley R."/>
            <person name="Labutti K."/>
            <person name="Andreopoulos B."/>
            <person name="Lipzen A."/>
            <person name="Chen C."/>
            <person name="Yanf M."/>
            <person name="Daum C."/>
            <person name="Ng V."/>
            <person name="Clum A."/>
            <person name="Ohm R."/>
            <person name="Martin F."/>
            <person name="Silar P."/>
            <person name="Natvig D."/>
            <person name="Lalanne C."/>
            <person name="Gautier V."/>
            <person name="Ament-Velasquez S.L."/>
            <person name="Kruys A."/>
            <person name="Hutchinson M.I."/>
            <person name="Powell A.J."/>
            <person name="Barry K."/>
            <person name="Miller A.N."/>
            <person name="Grigoriev I.V."/>
            <person name="Debuchy R."/>
            <person name="Gladieux P."/>
            <person name="Thoren M.H."/>
            <person name="Johannesson H."/>
        </authorList>
    </citation>
    <scope>NUCLEOTIDE SEQUENCE</scope>
    <source>
        <strain evidence="7">CBS 508.74</strain>
    </source>
</reference>
<dbReference type="InterPro" id="IPR002523">
    <property type="entry name" value="MgTranspt_CorA/ZnTranspt_ZntB"/>
</dbReference>
<dbReference type="AlphaFoldDB" id="A0AAN6YT95"/>
<feature type="region of interest" description="Disordered" evidence="5">
    <location>
        <begin position="391"/>
        <end position="420"/>
    </location>
</feature>
<evidence type="ECO:0000256" key="3">
    <source>
        <dbReference type="ARBA" id="ARBA00022989"/>
    </source>
</evidence>
<dbReference type="PANTHER" id="PTHR47685:SF1">
    <property type="entry name" value="MAGNESIUM TRANSPORT PROTEIN CORA"/>
    <property type="match status" value="1"/>
</dbReference>
<dbReference type="RefSeq" id="XP_064670079.1">
    <property type="nucleotide sequence ID" value="XM_064817745.1"/>
</dbReference>